<keyword evidence="1" id="KW-1133">Transmembrane helix</keyword>
<dbReference type="EMBL" id="CP041036">
    <property type="protein sequence ID" value="QDE31279.1"/>
    <property type="molecule type" value="Genomic_DNA"/>
</dbReference>
<evidence type="ECO:0000256" key="1">
    <source>
        <dbReference type="SAM" id="Phobius"/>
    </source>
</evidence>
<evidence type="ECO:0000313" key="3">
    <source>
        <dbReference type="EMBL" id="QDE31279.1"/>
    </source>
</evidence>
<feature type="transmembrane region" description="Helical" evidence="1">
    <location>
        <begin position="41"/>
        <end position="61"/>
    </location>
</feature>
<keyword evidence="4" id="KW-1185">Reference proteome</keyword>
<dbReference type="InterPro" id="IPR021309">
    <property type="entry name" value="YgaP-like_TM"/>
</dbReference>
<gene>
    <name evidence="3" type="ORF">FH971_10000</name>
</gene>
<dbReference type="AlphaFoldDB" id="A0A4Y5YFG3"/>
<dbReference type="KEGG" id="spol:FH971_10000"/>
<name>A0A4Y5YFG3_9GAMM</name>
<dbReference type="RefSeq" id="WP_140234200.1">
    <property type="nucleotide sequence ID" value="NZ_CP041036.1"/>
</dbReference>
<organism evidence="3 4">
    <name type="scientific">Shewanella polaris</name>
    <dbReference type="NCBI Taxonomy" id="2588449"/>
    <lineage>
        <taxon>Bacteria</taxon>
        <taxon>Pseudomonadati</taxon>
        <taxon>Pseudomonadota</taxon>
        <taxon>Gammaproteobacteria</taxon>
        <taxon>Alteromonadales</taxon>
        <taxon>Shewanellaceae</taxon>
        <taxon>Shewanella</taxon>
    </lineage>
</organism>
<accession>A0A4Y5YFG3</accession>
<dbReference type="Proteomes" id="UP000319809">
    <property type="component" value="Chromosome"/>
</dbReference>
<proteinExistence type="predicted"/>
<evidence type="ECO:0000259" key="2">
    <source>
        <dbReference type="Pfam" id="PF11127"/>
    </source>
</evidence>
<feature type="transmembrane region" description="Helical" evidence="1">
    <location>
        <begin position="12"/>
        <end position="35"/>
    </location>
</feature>
<evidence type="ECO:0000313" key="4">
    <source>
        <dbReference type="Proteomes" id="UP000319809"/>
    </source>
</evidence>
<sequence>MKTNEGMLDRTLRVTAGLVLIGLAATDTIGIWGYIGVVPLLTGAVGLCPLYSLLGINSCSVSKR</sequence>
<reference evidence="3 4" key="1">
    <citation type="submission" date="2019-06" db="EMBL/GenBank/DDBJ databases">
        <title>The genome of Shewanella sp. SM1901.</title>
        <authorList>
            <person name="Cha Q."/>
        </authorList>
    </citation>
    <scope>NUCLEOTIDE SEQUENCE [LARGE SCALE GENOMIC DNA]</scope>
    <source>
        <strain evidence="3 4">SM1901</strain>
    </source>
</reference>
<keyword evidence="1" id="KW-0812">Transmembrane</keyword>
<keyword evidence="1" id="KW-0472">Membrane</keyword>
<protein>
    <submittedName>
        <fullName evidence="3">DUF2892 domain-containing protein</fullName>
    </submittedName>
</protein>
<dbReference type="Pfam" id="PF11127">
    <property type="entry name" value="YgaP-like_TM"/>
    <property type="match status" value="1"/>
</dbReference>
<feature type="domain" description="Inner membrane protein YgaP-like transmembrane" evidence="2">
    <location>
        <begin position="1"/>
        <end position="60"/>
    </location>
</feature>